<evidence type="ECO:0000256" key="2">
    <source>
        <dbReference type="ARBA" id="ARBA00022475"/>
    </source>
</evidence>
<dbReference type="Pfam" id="PF03772">
    <property type="entry name" value="Competence"/>
    <property type="match status" value="1"/>
</dbReference>
<evidence type="ECO:0000256" key="3">
    <source>
        <dbReference type="ARBA" id="ARBA00022692"/>
    </source>
</evidence>
<sequence>MLLGGHESIDFETRSSYAALGAIHILSVSGMHVGVLFLCIQFFLQFIPKRNHITTVGSFLLPLFFIWMYAGITGFSAPVLRASCMFSVVLFAQTFRYPLNSINLLAFTGFVMLVWDPMQLYDAGFQLSFLAVLGILLFQVKLHALWEPKMKHSWLQYLLKQVWALTTVAITAQVLTFPWILFYFHQFPHVGIMLLANPLLVLLSTISLILGLAFLLIAPVLYAFDITYFYVLLGKWLNISFTVLHEVMFWIDHTFQPTTPFLHWETWMFFPYYLLLLLGIIWWEIRHKVILILLAFVFLGSITYFQWEQWQAFRKQKIAYLGQYRGETVWLEIHGLKARLRASHRIFQDPAWIQSNISPVLAHHFIQDTIHERWKSEENVSWTWKGKRFYLAHYSTVLFPKGINVMILDSKLKKQGFEWLKWRRPENRFWTQSLTDYYQRKLNIIETKPNFQVALDTVTAKWY</sequence>
<feature type="transmembrane region" description="Helical" evidence="6">
    <location>
        <begin position="97"/>
        <end position="115"/>
    </location>
</feature>
<feature type="transmembrane region" description="Helical" evidence="6">
    <location>
        <begin position="261"/>
        <end position="283"/>
    </location>
</feature>
<evidence type="ECO:0000313" key="8">
    <source>
        <dbReference type="EMBL" id="MDF5690975.1"/>
    </source>
</evidence>
<evidence type="ECO:0000259" key="7">
    <source>
        <dbReference type="Pfam" id="PF03772"/>
    </source>
</evidence>
<organism evidence="8 9">
    <name type="scientific">Aquirufa aurantiipilula</name>
    <dbReference type="NCBI Taxonomy" id="2696561"/>
    <lineage>
        <taxon>Bacteria</taxon>
        <taxon>Pseudomonadati</taxon>
        <taxon>Bacteroidota</taxon>
        <taxon>Cytophagia</taxon>
        <taxon>Cytophagales</taxon>
        <taxon>Flectobacillaceae</taxon>
        <taxon>Aquirufa</taxon>
    </lineage>
</organism>
<keyword evidence="5 6" id="KW-0472">Membrane</keyword>
<comment type="subcellular location">
    <subcellularLocation>
        <location evidence="1">Cell membrane</location>
        <topology evidence="1">Multi-pass membrane protein</topology>
    </subcellularLocation>
</comment>
<evidence type="ECO:0000256" key="4">
    <source>
        <dbReference type="ARBA" id="ARBA00022989"/>
    </source>
</evidence>
<keyword evidence="3 6" id="KW-0812">Transmembrane</keyword>
<dbReference type="Proteomes" id="UP001321344">
    <property type="component" value="Unassembled WGS sequence"/>
</dbReference>
<feature type="transmembrane region" description="Helical" evidence="6">
    <location>
        <begin position="228"/>
        <end position="249"/>
    </location>
</feature>
<feature type="transmembrane region" description="Helical" evidence="6">
    <location>
        <begin position="196"/>
        <end position="222"/>
    </location>
</feature>
<reference evidence="8 9" key="1">
    <citation type="submission" date="2023-03" db="EMBL/GenBank/DDBJ databases">
        <title>Genome sequencing of Aquirufa.</title>
        <authorList>
            <person name="Pitt A."/>
            <person name="Hahn M.W."/>
        </authorList>
    </citation>
    <scope>NUCLEOTIDE SEQUENCE [LARGE SCALE GENOMIC DNA]</scope>
    <source>
        <strain evidence="8 9">WAEICH-18A</strain>
    </source>
</reference>
<evidence type="ECO:0000256" key="5">
    <source>
        <dbReference type="ARBA" id="ARBA00023136"/>
    </source>
</evidence>
<dbReference type="EMBL" id="JARJOW010000005">
    <property type="protein sequence ID" value="MDF5690975.1"/>
    <property type="molecule type" value="Genomic_DNA"/>
</dbReference>
<keyword evidence="9" id="KW-1185">Reference proteome</keyword>
<dbReference type="PANTHER" id="PTHR30619">
    <property type="entry name" value="DNA INTERNALIZATION/COMPETENCE PROTEIN COMEC/REC2"/>
    <property type="match status" value="1"/>
</dbReference>
<dbReference type="RefSeq" id="WP_276344406.1">
    <property type="nucleotide sequence ID" value="NZ_JARJOW010000005.1"/>
</dbReference>
<protein>
    <submittedName>
        <fullName evidence="8">ComEC/Rec2 family competence protein</fullName>
    </submittedName>
</protein>
<dbReference type="InterPro" id="IPR004477">
    <property type="entry name" value="ComEC_N"/>
</dbReference>
<accession>A0ABT6BLA0</accession>
<evidence type="ECO:0000313" key="9">
    <source>
        <dbReference type="Proteomes" id="UP001321344"/>
    </source>
</evidence>
<feature type="transmembrane region" description="Helical" evidence="6">
    <location>
        <begin position="56"/>
        <end position="77"/>
    </location>
</feature>
<keyword evidence="2" id="KW-1003">Cell membrane</keyword>
<proteinExistence type="predicted"/>
<feature type="transmembrane region" description="Helical" evidence="6">
    <location>
        <begin position="127"/>
        <end position="146"/>
    </location>
</feature>
<dbReference type="NCBIfam" id="TIGR00360">
    <property type="entry name" value="ComEC_N-term"/>
    <property type="match status" value="1"/>
</dbReference>
<dbReference type="PANTHER" id="PTHR30619:SF1">
    <property type="entry name" value="RECOMBINATION PROTEIN 2"/>
    <property type="match status" value="1"/>
</dbReference>
<gene>
    <name evidence="8" type="ORF">PQG43_08880</name>
</gene>
<feature type="domain" description="ComEC/Rec2-related protein" evidence="7">
    <location>
        <begin position="1"/>
        <end position="284"/>
    </location>
</feature>
<name>A0ABT6BLA0_9BACT</name>
<feature type="transmembrane region" description="Helical" evidence="6">
    <location>
        <begin position="20"/>
        <end position="44"/>
    </location>
</feature>
<evidence type="ECO:0000256" key="1">
    <source>
        <dbReference type="ARBA" id="ARBA00004651"/>
    </source>
</evidence>
<dbReference type="InterPro" id="IPR052159">
    <property type="entry name" value="Competence_DNA_uptake"/>
</dbReference>
<feature type="transmembrane region" description="Helical" evidence="6">
    <location>
        <begin position="289"/>
        <end position="307"/>
    </location>
</feature>
<comment type="caution">
    <text evidence="8">The sequence shown here is derived from an EMBL/GenBank/DDBJ whole genome shotgun (WGS) entry which is preliminary data.</text>
</comment>
<feature type="transmembrane region" description="Helical" evidence="6">
    <location>
        <begin position="162"/>
        <end position="184"/>
    </location>
</feature>
<keyword evidence="4 6" id="KW-1133">Transmembrane helix</keyword>
<evidence type="ECO:0000256" key="6">
    <source>
        <dbReference type="SAM" id="Phobius"/>
    </source>
</evidence>